<dbReference type="RefSeq" id="WP_275418844.1">
    <property type="nucleotide sequence ID" value="NZ_CP106878.1"/>
</dbReference>
<keyword evidence="5 6" id="KW-0472">Membrane</keyword>
<feature type="transmembrane region" description="Helical" evidence="6">
    <location>
        <begin position="271"/>
        <end position="289"/>
    </location>
</feature>
<dbReference type="InterPro" id="IPR050930">
    <property type="entry name" value="MFS_Vesicular_Transporter"/>
</dbReference>
<dbReference type="PANTHER" id="PTHR23506:SF23">
    <property type="entry name" value="GH10249P"/>
    <property type="match status" value="1"/>
</dbReference>
<comment type="subcellular location">
    <subcellularLocation>
        <location evidence="1">Cell membrane</location>
        <topology evidence="1">Multi-pass membrane protein</topology>
    </subcellularLocation>
</comment>
<dbReference type="EMBL" id="CP106878">
    <property type="protein sequence ID" value="WAA11027.1"/>
    <property type="molecule type" value="Genomic_DNA"/>
</dbReference>
<dbReference type="Pfam" id="PF07690">
    <property type="entry name" value="MFS_1"/>
    <property type="match status" value="1"/>
</dbReference>
<feature type="transmembrane region" description="Helical" evidence="6">
    <location>
        <begin position="295"/>
        <end position="318"/>
    </location>
</feature>
<feature type="transmembrane region" description="Helical" evidence="6">
    <location>
        <begin position="157"/>
        <end position="177"/>
    </location>
</feature>
<dbReference type="SUPFAM" id="SSF103473">
    <property type="entry name" value="MFS general substrate transporter"/>
    <property type="match status" value="1"/>
</dbReference>
<dbReference type="AlphaFoldDB" id="A0A9E8RYU6"/>
<feature type="transmembrane region" description="Helical" evidence="6">
    <location>
        <begin position="128"/>
        <end position="145"/>
    </location>
</feature>
<feature type="domain" description="Major facilitator superfamily (MFS) profile" evidence="7">
    <location>
        <begin position="1"/>
        <end position="383"/>
    </location>
</feature>
<keyword evidence="2" id="KW-0813">Transport</keyword>
<accession>A0A9E8RYU6</accession>
<dbReference type="Gene3D" id="1.20.1250.20">
    <property type="entry name" value="MFS general substrate transporter like domains"/>
    <property type="match status" value="1"/>
</dbReference>
<dbReference type="PROSITE" id="PS50850">
    <property type="entry name" value="MFS"/>
    <property type="match status" value="1"/>
</dbReference>
<evidence type="ECO:0000256" key="1">
    <source>
        <dbReference type="ARBA" id="ARBA00004651"/>
    </source>
</evidence>
<protein>
    <submittedName>
        <fullName evidence="8">MFS transporter</fullName>
    </submittedName>
</protein>
<keyword evidence="3 6" id="KW-0812">Transmembrane</keyword>
<evidence type="ECO:0000256" key="5">
    <source>
        <dbReference type="ARBA" id="ARBA00023136"/>
    </source>
</evidence>
<dbReference type="PANTHER" id="PTHR23506">
    <property type="entry name" value="GH10249P"/>
    <property type="match status" value="1"/>
</dbReference>
<dbReference type="InterPro" id="IPR036259">
    <property type="entry name" value="MFS_trans_sf"/>
</dbReference>
<feature type="transmembrane region" description="Helical" evidence="6">
    <location>
        <begin position="28"/>
        <end position="46"/>
    </location>
</feature>
<organism evidence="8 9">
    <name type="scientific">Fervidibacillus albus</name>
    <dbReference type="NCBI Taxonomy" id="2980026"/>
    <lineage>
        <taxon>Bacteria</taxon>
        <taxon>Bacillati</taxon>
        <taxon>Bacillota</taxon>
        <taxon>Bacilli</taxon>
        <taxon>Bacillales</taxon>
        <taxon>Bacillaceae</taxon>
        <taxon>Fervidibacillus</taxon>
    </lineage>
</organism>
<evidence type="ECO:0000313" key="8">
    <source>
        <dbReference type="EMBL" id="WAA11027.1"/>
    </source>
</evidence>
<dbReference type="KEGG" id="faf:OE104_06900"/>
<dbReference type="InterPro" id="IPR011701">
    <property type="entry name" value="MFS"/>
</dbReference>
<keyword evidence="9" id="KW-1185">Reference proteome</keyword>
<keyword evidence="4 6" id="KW-1133">Transmembrane helix</keyword>
<evidence type="ECO:0000256" key="4">
    <source>
        <dbReference type="ARBA" id="ARBA00022989"/>
    </source>
</evidence>
<evidence type="ECO:0000313" key="9">
    <source>
        <dbReference type="Proteomes" id="UP001164718"/>
    </source>
</evidence>
<feature type="transmembrane region" description="Helical" evidence="6">
    <location>
        <begin position="205"/>
        <end position="227"/>
    </location>
</feature>
<dbReference type="Proteomes" id="UP001164718">
    <property type="component" value="Chromosome"/>
</dbReference>
<feature type="transmembrane region" description="Helical" evidence="6">
    <location>
        <begin position="67"/>
        <end position="85"/>
    </location>
</feature>
<gene>
    <name evidence="8" type="ORF">OE104_06900</name>
</gene>
<feature type="transmembrane region" description="Helical" evidence="6">
    <location>
        <begin position="360"/>
        <end position="380"/>
    </location>
</feature>
<evidence type="ECO:0000259" key="7">
    <source>
        <dbReference type="PROSITE" id="PS50850"/>
    </source>
</evidence>
<feature type="transmembrane region" description="Helical" evidence="6">
    <location>
        <begin position="330"/>
        <end position="354"/>
    </location>
</feature>
<dbReference type="CDD" id="cd17325">
    <property type="entry name" value="MFS_MdtG_SLC18_like"/>
    <property type="match status" value="1"/>
</dbReference>
<dbReference type="InterPro" id="IPR020846">
    <property type="entry name" value="MFS_dom"/>
</dbReference>
<evidence type="ECO:0000256" key="2">
    <source>
        <dbReference type="ARBA" id="ARBA00022448"/>
    </source>
</evidence>
<evidence type="ECO:0000256" key="6">
    <source>
        <dbReference type="SAM" id="Phobius"/>
    </source>
</evidence>
<name>A0A9E8RYU6_9BACI</name>
<feature type="transmembrane region" description="Helical" evidence="6">
    <location>
        <begin position="91"/>
        <end position="116"/>
    </location>
</feature>
<sequence>MTFFVYFFIFLSFMDFFAQLPIMSTYALNLGASEMFIGFIVGAYSFSNMFSNVISGQFVDQLGPKKVLTYGFVLNGLILFLYSIASTPNLLFIVRLAHGISAGLLVPAAFTFVSIMNRDGANKSGKKMAFSGAAVGIAAIMGPAFGGIVSKIAGSEWVFRLIGIPMIVSGLLTAFVFPNKKKESKTSAVPTRLFREYVLLFKKQGLLFAYFGALALMFSQGILAYMLPLKVAYLQLEDHISGLLMSTFGIIAILLFLLPTNKIFDWYKSEYLMIIGMGLISLSLIGLSFATKQHILFFIMGSYGAGFAFLFPSISALISRHSTREERGRAYGLFYGFFSLGSFAGSSITGALSMTPSEGFLTAASLLVVVSLLIGCILYVEKKKANRKTIGI</sequence>
<dbReference type="GO" id="GO:0005886">
    <property type="term" value="C:plasma membrane"/>
    <property type="evidence" value="ECO:0007669"/>
    <property type="project" value="UniProtKB-SubCell"/>
</dbReference>
<reference evidence="8" key="1">
    <citation type="submission" date="2022-09" db="EMBL/GenBank/DDBJ databases">
        <title>Complete Genomes of Fervidibacillus albus and Fervidibacillus halotolerans isolated from tidal flat sediments.</title>
        <authorList>
            <person name="Kwon K.K."/>
            <person name="Yang S.-H."/>
            <person name="Park M.J."/>
            <person name="Oh H.-M."/>
        </authorList>
    </citation>
    <scope>NUCLEOTIDE SEQUENCE</scope>
    <source>
        <strain evidence="8">MEBiC13591</strain>
    </source>
</reference>
<evidence type="ECO:0000256" key="3">
    <source>
        <dbReference type="ARBA" id="ARBA00022692"/>
    </source>
</evidence>
<dbReference type="GO" id="GO:0022857">
    <property type="term" value="F:transmembrane transporter activity"/>
    <property type="evidence" value="ECO:0007669"/>
    <property type="project" value="InterPro"/>
</dbReference>
<feature type="transmembrane region" description="Helical" evidence="6">
    <location>
        <begin position="239"/>
        <end position="259"/>
    </location>
</feature>
<proteinExistence type="predicted"/>